<dbReference type="InParanoid" id="E9I2R0"/>
<dbReference type="AlphaFoldDB" id="E9I2R0"/>
<sequence>MASKIGGKVKHEWGLTVTDEEKRPPKVDASAYAIDTTWMVPLEFQAPNKTNFLFKAGNKDYTLDGSSKNSSSSELSLKKKYARIYNLASHFFLMSIIDWSVSYRPETKTLFDIETALRFFHDGREATKLRIGNMARSLVEAWNKKYAGKSSIAND</sequence>
<dbReference type="EMBL" id="GL734204">
    <property type="protein sequence ID" value="EFX61720.1"/>
    <property type="molecule type" value="Genomic_DNA"/>
</dbReference>
<protein>
    <submittedName>
        <fullName evidence="1">Uncharacterized protein</fullName>
    </submittedName>
</protein>
<keyword evidence="2" id="KW-1185">Reference proteome</keyword>
<reference evidence="1 2" key="1">
    <citation type="journal article" date="2011" name="Science">
        <title>The ecoresponsive genome of Daphnia pulex.</title>
        <authorList>
            <person name="Colbourne J.K."/>
            <person name="Pfrender M.E."/>
            <person name="Gilbert D."/>
            <person name="Thomas W.K."/>
            <person name="Tucker A."/>
            <person name="Oakley T.H."/>
            <person name="Tokishita S."/>
            <person name="Aerts A."/>
            <person name="Arnold G.J."/>
            <person name="Basu M.K."/>
            <person name="Bauer D.J."/>
            <person name="Caceres C.E."/>
            <person name="Carmel L."/>
            <person name="Casola C."/>
            <person name="Choi J.H."/>
            <person name="Detter J.C."/>
            <person name="Dong Q."/>
            <person name="Dusheyko S."/>
            <person name="Eads B.D."/>
            <person name="Frohlich T."/>
            <person name="Geiler-Samerotte K.A."/>
            <person name="Gerlach D."/>
            <person name="Hatcher P."/>
            <person name="Jogdeo S."/>
            <person name="Krijgsveld J."/>
            <person name="Kriventseva E.V."/>
            <person name="Kultz D."/>
            <person name="Laforsch C."/>
            <person name="Lindquist E."/>
            <person name="Lopez J."/>
            <person name="Manak J.R."/>
            <person name="Muller J."/>
            <person name="Pangilinan J."/>
            <person name="Patwardhan R.P."/>
            <person name="Pitluck S."/>
            <person name="Pritham E.J."/>
            <person name="Rechtsteiner A."/>
            <person name="Rho M."/>
            <person name="Rogozin I.B."/>
            <person name="Sakarya O."/>
            <person name="Salamov A."/>
            <person name="Schaack S."/>
            <person name="Shapiro H."/>
            <person name="Shiga Y."/>
            <person name="Skalitzky C."/>
            <person name="Smith Z."/>
            <person name="Souvorov A."/>
            <person name="Sung W."/>
            <person name="Tang Z."/>
            <person name="Tsuchiya D."/>
            <person name="Tu H."/>
            <person name="Vos H."/>
            <person name="Wang M."/>
            <person name="Wolf Y.I."/>
            <person name="Yamagata H."/>
            <person name="Yamada T."/>
            <person name="Ye Y."/>
            <person name="Shaw J.R."/>
            <person name="Andrews J."/>
            <person name="Crease T.J."/>
            <person name="Tang H."/>
            <person name="Lucas S.M."/>
            <person name="Robertson H.M."/>
            <person name="Bork P."/>
            <person name="Koonin E.V."/>
            <person name="Zdobnov E.M."/>
            <person name="Grigoriev I.V."/>
            <person name="Lynch M."/>
            <person name="Boore J.L."/>
        </authorList>
    </citation>
    <scope>NUCLEOTIDE SEQUENCE [LARGE SCALE GENOMIC DNA]</scope>
</reference>
<dbReference type="KEGG" id="dpx:DAPPUDRAFT_272088"/>
<gene>
    <name evidence="1" type="ORF">DAPPUDRAFT_272088</name>
</gene>
<evidence type="ECO:0000313" key="2">
    <source>
        <dbReference type="Proteomes" id="UP000000305"/>
    </source>
</evidence>
<feature type="non-terminal residue" evidence="1">
    <location>
        <position position="155"/>
    </location>
</feature>
<accession>E9I2R0</accession>
<evidence type="ECO:0000313" key="1">
    <source>
        <dbReference type="EMBL" id="EFX61720.1"/>
    </source>
</evidence>
<name>E9I2R0_DAPPU</name>
<dbReference type="HOGENOM" id="CLU_1699873_0_0_1"/>
<organism evidence="1 2">
    <name type="scientific">Daphnia pulex</name>
    <name type="common">Water flea</name>
    <dbReference type="NCBI Taxonomy" id="6669"/>
    <lineage>
        <taxon>Eukaryota</taxon>
        <taxon>Metazoa</taxon>
        <taxon>Ecdysozoa</taxon>
        <taxon>Arthropoda</taxon>
        <taxon>Crustacea</taxon>
        <taxon>Branchiopoda</taxon>
        <taxon>Diplostraca</taxon>
        <taxon>Cladocera</taxon>
        <taxon>Anomopoda</taxon>
        <taxon>Daphniidae</taxon>
        <taxon>Daphnia</taxon>
    </lineage>
</organism>
<proteinExistence type="predicted"/>
<dbReference type="Proteomes" id="UP000000305">
    <property type="component" value="Unassembled WGS sequence"/>
</dbReference>